<organism evidence="1 2">
    <name type="scientific">Oedothorax gibbosus</name>
    <dbReference type="NCBI Taxonomy" id="931172"/>
    <lineage>
        <taxon>Eukaryota</taxon>
        <taxon>Metazoa</taxon>
        <taxon>Ecdysozoa</taxon>
        <taxon>Arthropoda</taxon>
        <taxon>Chelicerata</taxon>
        <taxon>Arachnida</taxon>
        <taxon>Araneae</taxon>
        <taxon>Araneomorphae</taxon>
        <taxon>Entelegynae</taxon>
        <taxon>Araneoidea</taxon>
        <taxon>Linyphiidae</taxon>
        <taxon>Erigoninae</taxon>
        <taxon>Oedothorax</taxon>
    </lineage>
</organism>
<dbReference type="AlphaFoldDB" id="A0AAV6TER8"/>
<feature type="non-terminal residue" evidence="1">
    <location>
        <position position="69"/>
    </location>
</feature>
<comment type="caution">
    <text evidence="1">The sequence shown here is derived from an EMBL/GenBank/DDBJ whole genome shotgun (WGS) entry which is preliminary data.</text>
</comment>
<gene>
    <name evidence="1" type="ORF">JTE90_028035</name>
</gene>
<sequence length="69" mass="7539">MGPRTTLGNSPVKGTCCRVRPGTLTPKRHISPRPCERGIRGDGFSRFTRRYKGIPVGSFPPLIICLNSA</sequence>
<evidence type="ECO:0000313" key="2">
    <source>
        <dbReference type="Proteomes" id="UP000827092"/>
    </source>
</evidence>
<name>A0AAV6TER8_9ARAC</name>
<proteinExistence type="predicted"/>
<protein>
    <submittedName>
        <fullName evidence="1">Uncharacterized protein</fullName>
    </submittedName>
</protein>
<dbReference type="Proteomes" id="UP000827092">
    <property type="component" value="Unassembled WGS sequence"/>
</dbReference>
<evidence type="ECO:0000313" key="1">
    <source>
        <dbReference type="EMBL" id="KAG8170322.1"/>
    </source>
</evidence>
<dbReference type="EMBL" id="JAFNEN010005626">
    <property type="protein sequence ID" value="KAG8170322.1"/>
    <property type="molecule type" value="Genomic_DNA"/>
</dbReference>
<keyword evidence="2" id="KW-1185">Reference proteome</keyword>
<accession>A0AAV6TER8</accession>
<reference evidence="1 2" key="1">
    <citation type="journal article" date="2022" name="Nat. Ecol. Evol.">
        <title>A masculinizing supergene underlies an exaggerated male reproductive morph in a spider.</title>
        <authorList>
            <person name="Hendrickx F."/>
            <person name="De Corte Z."/>
            <person name="Sonet G."/>
            <person name="Van Belleghem S.M."/>
            <person name="Kostlbacher S."/>
            <person name="Vangestel C."/>
        </authorList>
    </citation>
    <scope>NUCLEOTIDE SEQUENCE [LARGE SCALE GENOMIC DNA]</scope>
    <source>
        <strain evidence="1">W744_W776</strain>
    </source>
</reference>